<comment type="function">
    <text evidence="9">Essential subunit of the Sec protein translocation channel SecYEG. Clamps together the 2 halves of SecY. May contact the channel plug during translocation.</text>
</comment>
<dbReference type="InterPro" id="IPR038379">
    <property type="entry name" value="SecE_sf"/>
</dbReference>
<dbReference type="InterPro" id="IPR001901">
    <property type="entry name" value="Translocase_SecE/Sec61-g"/>
</dbReference>
<keyword evidence="3 9" id="KW-1003">Cell membrane</keyword>
<dbReference type="AlphaFoldDB" id="A0A5C5X6E8"/>
<sequence length="147" mass="16475">MAKAKTETTFFGNFLVPGLFKPNQGRVVRQVTAAFVGIVMVAIAWRLRVTVLSDFSQAVALFVPLTIGVAGLWFAYRLVNWPPFANFLISVEAELDKVSWADWEYLKRATVVVLVVMFAMGAYLYLAGFLWQQLFGLVGFLDLDTLD</sequence>
<dbReference type="GO" id="GO:0006605">
    <property type="term" value="P:protein targeting"/>
    <property type="evidence" value="ECO:0007669"/>
    <property type="project" value="UniProtKB-UniRule"/>
</dbReference>
<reference evidence="10 11" key="1">
    <citation type="submission" date="2019-02" db="EMBL/GenBank/DDBJ databases">
        <title>Deep-cultivation of Planctomycetes and their phenomic and genomic characterization uncovers novel biology.</title>
        <authorList>
            <person name="Wiegand S."/>
            <person name="Jogler M."/>
            <person name="Boedeker C."/>
            <person name="Pinto D."/>
            <person name="Vollmers J."/>
            <person name="Rivas-Marin E."/>
            <person name="Kohn T."/>
            <person name="Peeters S.H."/>
            <person name="Heuer A."/>
            <person name="Rast P."/>
            <person name="Oberbeckmann S."/>
            <person name="Bunk B."/>
            <person name="Jeske O."/>
            <person name="Meyerdierks A."/>
            <person name="Storesund J.E."/>
            <person name="Kallscheuer N."/>
            <person name="Luecker S."/>
            <person name="Lage O.M."/>
            <person name="Pohl T."/>
            <person name="Merkel B.J."/>
            <person name="Hornburger P."/>
            <person name="Mueller R.-W."/>
            <person name="Bruemmer F."/>
            <person name="Labrenz M."/>
            <person name="Spormann A.M."/>
            <person name="Op Den Camp H."/>
            <person name="Overmann J."/>
            <person name="Amann R."/>
            <person name="Jetten M.S.M."/>
            <person name="Mascher T."/>
            <person name="Medema M.H."/>
            <person name="Devos D.P."/>
            <person name="Kaster A.-K."/>
            <person name="Ovreas L."/>
            <person name="Rohde M."/>
            <person name="Galperin M.Y."/>
            <person name="Jogler C."/>
        </authorList>
    </citation>
    <scope>NUCLEOTIDE SEQUENCE [LARGE SCALE GENOMIC DNA]</scope>
    <source>
        <strain evidence="10 11">KOR42</strain>
    </source>
</reference>
<evidence type="ECO:0000313" key="11">
    <source>
        <dbReference type="Proteomes" id="UP000317243"/>
    </source>
</evidence>
<dbReference type="Pfam" id="PF00584">
    <property type="entry name" value="SecE"/>
    <property type="match status" value="1"/>
</dbReference>
<feature type="transmembrane region" description="Helical" evidence="9">
    <location>
        <begin position="59"/>
        <end position="76"/>
    </location>
</feature>
<keyword evidence="11" id="KW-1185">Reference proteome</keyword>
<comment type="caution">
    <text evidence="10">The sequence shown here is derived from an EMBL/GenBank/DDBJ whole genome shotgun (WGS) entry which is preliminary data.</text>
</comment>
<accession>A0A5C5X6E8</accession>
<dbReference type="Proteomes" id="UP000317243">
    <property type="component" value="Unassembled WGS sequence"/>
</dbReference>
<dbReference type="GO" id="GO:0009306">
    <property type="term" value="P:protein secretion"/>
    <property type="evidence" value="ECO:0007669"/>
    <property type="project" value="UniProtKB-UniRule"/>
</dbReference>
<evidence type="ECO:0000256" key="1">
    <source>
        <dbReference type="ARBA" id="ARBA00004370"/>
    </source>
</evidence>
<keyword evidence="4 9" id="KW-0812">Transmembrane</keyword>
<evidence type="ECO:0000256" key="3">
    <source>
        <dbReference type="ARBA" id="ARBA00022475"/>
    </source>
</evidence>
<dbReference type="NCBIfam" id="TIGR00964">
    <property type="entry name" value="secE_bact"/>
    <property type="match status" value="1"/>
</dbReference>
<dbReference type="Gene3D" id="1.20.5.1030">
    <property type="entry name" value="Preprotein translocase secy subunit"/>
    <property type="match status" value="1"/>
</dbReference>
<evidence type="ECO:0000256" key="5">
    <source>
        <dbReference type="ARBA" id="ARBA00022927"/>
    </source>
</evidence>
<dbReference type="EMBL" id="SIHI01000001">
    <property type="protein sequence ID" value="TWT58510.1"/>
    <property type="molecule type" value="Genomic_DNA"/>
</dbReference>
<comment type="subcellular location">
    <subcellularLocation>
        <location evidence="1">Membrane</location>
    </subcellularLocation>
</comment>
<dbReference type="GO" id="GO:0005886">
    <property type="term" value="C:plasma membrane"/>
    <property type="evidence" value="ECO:0007669"/>
    <property type="project" value="UniProtKB-UniRule"/>
</dbReference>
<evidence type="ECO:0000256" key="6">
    <source>
        <dbReference type="ARBA" id="ARBA00022989"/>
    </source>
</evidence>
<evidence type="ECO:0000256" key="9">
    <source>
        <dbReference type="HAMAP-Rule" id="MF_00422"/>
    </source>
</evidence>
<dbReference type="PANTHER" id="PTHR33910">
    <property type="entry name" value="PROTEIN TRANSLOCASE SUBUNIT SECE"/>
    <property type="match status" value="1"/>
</dbReference>
<evidence type="ECO:0000256" key="7">
    <source>
        <dbReference type="ARBA" id="ARBA00023010"/>
    </source>
</evidence>
<keyword evidence="6 9" id="KW-1133">Transmembrane helix</keyword>
<comment type="caution">
    <text evidence="9">Lacks conserved residue(s) required for the propagation of feature annotation.</text>
</comment>
<feature type="transmembrane region" description="Helical" evidence="9">
    <location>
        <begin position="109"/>
        <end position="131"/>
    </location>
</feature>
<dbReference type="InterPro" id="IPR005807">
    <property type="entry name" value="SecE_bac"/>
</dbReference>
<dbReference type="GO" id="GO:0043952">
    <property type="term" value="P:protein transport by the Sec complex"/>
    <property type="evidence" value="ECO:0007669"/>
    <property type="project" value="UniProtKB-UniRule"/>
</dbReference>
<comment type="subunit">
    <text evidence="9">Component of the Sec protein translocase complex. Heterotrimer consisting of SecY, SecE and SecG subunits. The heterotrimers can form oligomers, although 1 heterotrimer is thought to be able to translocate proteins. Interacts with the ribosome. Interacts with SecDF, and other proteins may be involved. Interacts with SecA.</text>
</comment>
<dbReference type="GO" id="GO:0008320">
    <property type="term" value="F:protein transmembrane transporter activity"/>
    <property type="evidence" value="ECO:0007669"/>
    <property type="project" value="UniProtKB-UniRule"/>
</dbReference>
<dbReference type="PANTHER" id="PTHR33910:SF1">
    <property type="entry name" value="PROTEIN TRANSLOCASE SUBUNIT SECE"/>
    <property type="match status" value="1"/>
</dbReference>
<dbReference type="GO" id="GO:0065002">
    <property type="term" value="P:intracellular protein transmembrane transport"/>
    <property type="evidence" value="ECO:0007669"/>
    <property type="project" value="UniProtKB-UniRule"/>
</dbReference>
<dbReference type="RefSeq" id="WP_146508953.1">
    <property type="nucleotide sequence ID" value="NZ_SIHI01000001.1"/>
</dbReference>
<protein>
    <recommendedName>
        <fullName evidence="9">Protein translocase subunit SecE</fullName>
    </recommendedName>
</protein>
<dbReference type="OrthoDB" id="284370at2"/>
<keyword evidence="5 9" id="KW-0653">Protein transport</keyword>
<name>A0A5C5X6E8_9PLAN</name>
<dbReference type="HAMAP" id="MF_00422">
    <property type="entry name" value="SecE"/>
    <property type="match status" value="1"/>
</dbReference>
<comment type="similarity">
    <text evidence="9">Belongs to the SecE/SEC61-gamma family.</text>
</comment>
<keyword evidence="2 9" id="KW-0813">Transport</keyword>
<gene>
    <name evidence="9" type="primary">secE</name>
    <name evidence="10" type="ORF">KOR42_18900</name>
</gene>
<feature type="transmembrane region" description="Helical" evidence="9">
    <location>
        <begin position="27"/>
        <end position="47"/>
    </location>
</feature>
<evidence type="ECO:0000256" key="2">
    <source>
        <dbReference type="ARBA" id="ARBA00022448"/>
    </source>
</evidence>
<evidence type="ECO:0000313" key="10">
    <source>
        <dbReference type="EMBL" id="TWT58510.1"/>
    </source>
</evidence>
<keyword evidence="7 9" id="KW-0811">Translocation</keyword>
<organism evidence="10 11">
    <name type="scientific">Thalassoglobus neptunius</name>
    <dbReference type="NCBI Taxonomy" id="1938619"/>
    <lineage>
        <taxon>Bacteria</taxon>
        <taxon>Pseudomonadati</taxon>
        <taxon>Planctomycetota</taxon>
        <taxon>Planctomycetia</taxon>
        <taxon>Planctomycetales</taxon>
        <taxon>Planctomycetaceae</taxon>
        <taxon>Thalassoglobus</taxon>
    </lineage>
</organism>
<proteinExistence type="inferred from homology"/>
<evidence type="ECO:0000256" key="8">
    <source>
        <dbReference type="ARBA" id="ARBA00023136"/>
    </source>
</evidence>
<keyword evidence="8 9" id="KW-0472">Membrane</keyword>
<evidence type="ECO:0000256" key="4">
    <source>
        <dbReference type="ARBA" id="ARBA00022692"/>
    </source>
</evidence>